<name>A0ACB6QG02_9PLEO</name>
<evidence type="ECO:0000313" key="2">
    <source>
        <dbReference type="Proteomes" id="UP000799755"/>
    </source>
</evidence>
<protein>
    <submittedName>
        <fullName evidence="1">FAD/NAD(P)-binding domain-containing protein</fullName>
    </submittedName>
</protein>
<keyword evidence="2" id="KW-1185">Reference proteome</keyword>
<reference evidence="1" key="1">
    <citation type="journal article" date="2020" name="Stud. Mycol.">
        <title>101 Dothideomycetes genomes: a test case for predicting lifestyles and emergence of pathogens.</title>
        <authorList>
            <person name="Haridas S."/>
            <person name="Albert R."/>
            <person name="Binder M."/>
            <person name="Bloem J."/>
            <person name="Labutti K."/>
            <person name="Salamov A."/>
            <person name="Andreopoulos B."/>
            <person name="Baker S."/>
            <person name="Barry K."/>
            <person name="Bills G."/>
            <person name="Bluhm B."/>
            <person name="Cannon C."/>
            <person name="Castanera R."/>
            <person name="Culley D."/>
            <person name="Daum C."/>
            <person name="Ezra D."/>
            <person name="Gonzalez J."/>
            <person name="Henrissat B."/>
            <person name="Kuo A."/>
            <person name="Liang C."/>
            <person name="Lipzen A."/>
            <person name="Lutzoni F."/>
            <person name="Magnuson J."/>
            <person name="Mondo S."/>
            <person name="Nolan M."/>
            <person name="Ohm R."/>
            <person name="Pangilinan J."/>
            <person name="Park H.-J."/>
            <person name="Ramirez L."/>
            <person name="Alfaro M."/>
            <person name="Sun H."/>
            <person name="Tritt A."/>
            <person name="Yoshinaga Y."/>
            <person name="Zwiers L.-H."/>
            <person name="Turgeon B."/>
            <person name="Goodwin S."/>
            <person name="Spatafora J."/>
            <person name="Crous P."/>
            <person name="Grigoriev I."/>
        </authorList>
    </citation>
    <scope>NUCLEOTIDE SEQUENCE</scope>
    <source>
        <strain evidence="1">ATCC 200398</strain>
    </source>
</reference>
<gene>
    <name evidence="1" type="ORF">BDR25DRAFT_306400</name>
</gene>
<comment type="caution">
    <text evidence="1">The sequence shown here is derived from an EMBL/GenBank/DDBJ whole genome shotgun (WGS) entry which is preliminary data.</text>
</comment>
<dbReference type="Proteomes" id="UP000799755">
    <property type="component" value="Unassembled WGS sequence"/>
</dbReference>
<accession>A0ACB6QG02</accession>
<organism evidence="1 2">
    <name type="scientific">Lindgomyces ingoldianus</name>
    <dbReference type="NCBI Taxonomy" id="673940"/>
    <lineage>
        <taxon>Eukaryota</taxon>
        <taxon>Fungi</taxon>
        <taxon>Dikarya</taxon>
        <taxon>Ascomycota</taxon>
        <taxon>Pezizomycotina</taxon>
        <taxon>Dothideomycetes</taxon>
        <taxon>Pleosporomycetidae</taxon>
        <taxon>Pleosporales</taxon>
        <taxon>Lindgomycetaceae</taxon>
        <taxon>Lindgomyces</taxon>
    </lineage>
</organism>
<evidence type="ECO:0000313" key="1">
    <source>
        <dbReference type="EMBL" id="KAF2465903.1"/>
    </source>
</evidence>
<dbReference type="EMBL" id="MU003527">
    <property type="protein sequence ID" value="KAF2465903.1"/>
    <property type="molecule type" value="Genomic_DNA"/>
</dbReference>
<sequence length="428" mass="44957">MSTESIIILGGSFAGLGAAHYALKHVVPQLPKKEGTTYNVTIVSPSKDLFWRIGGPRACVSKQLMPASKMFFPIEPAFNSYPKGSFVFIQGTATHVDSAGQTVSVTTPSGEQTQIPYAALVIATGFSTPSPLFTQATDATALQSTWDVFQKQLPSAKTVVIGGAGPVGVETAGEIAEALNGKPGFMASAPKNPKAKVTLICAEKKMLPILREAISKQAETFLKKLGADVVYNTKVVSTSPSGDGEGTKTTVTLSDGRTIEADIYIDATGVRPNTSFLPKEWLDNRNRVACNPKTLRVEAAGPRVYVVGDVGSYTRGGAIDLGDAIPVAMTNLRTDLTALISGKEAGPDRVYKANLSEQQICPIGTGKGVGAFGGHKLPSFMVWAIKGRDYMSGQLAPQILSGSSFSKEGKWTPEPVAATKAKTGLASG</sequence>
<proteinExistence type="predicted"/>